<dbReference type="PROSITE" id="PS51257">
    <property type="entry name" value="PROKAR_LIPOPROTEIN"/>
    <property type="match status" value="1"/>
</dbReference>
<keyword evidence="4" id="KW-1185">Reference proteome</keyword>
<dbReference type="InterPro" id="IPR015168">
    <property type="entry name" value="SsuA/THI5"/>
</dbReference>
<proteinExistence type="predicted"/>
<keyword evidence="1" id="KW-0732">Signal</keyword>
<name>A0A6H9WS91_9MICO</name>
<dbReference type="EMBL" id="WBJY01000001">
    <property type="protein sequence ID" value="KAB1649190.1"/>
    <property type="molecule type" value="Genomic_DNA"/>
</dbReference>
<evidence type="ECO:0000313" key="3">
    <source>
        <dbReference type="EMBL" id="KAB1649190.1"/>
    </source>
</evidence>
<evidence type="ECO:0000256" key="1">
    <source>
        <dbReference type="SAM" id="SignalP"/>
    </source>
</evidence>
<accession>A0A6H9WS91</accession>
<evidence type="ECO:0000259" key="2">
    <source>
        <dbReference type="Pfam" id="PF09084"/>
    </source>
</evidence>
<comment type="caution">
    <text evidence="3">The sequence shown here is derived from an EMBL/GenBank/DDBJ whole genome shotgun (WGS) entry which is preliminary data.</text>
</comment>
<sequence length="339" mass="35119">MRTTVLQAASSRAASTALAAAGVALLTLTGCGSGGGTTADLEAGDPHAPEVTEVSVAGIMGPGPAAAWAAQESGIAAEYGLTIEPMWVDSSAISTTAVVSGEAAASIASYFGVIDAINQNLPLSIVAEAYASSPDAAMLIALPDSGIESVADLPGKTVNVLSLNSSHAVKIKDQLMELGLDPESVNFVELPYGEVPAALEQGTVDASSAVGTALQTSVDELGAHVVFDYGDEPYLGMAESGFIMSNDFISQNPNTTAALQCALSRATQELIDNRDLYEQFLSEVLGMGPEAIAADVPVDYEPTLRLDELQRNADLYYETGYLDSEMDLTQYALPIPDDC</sequence>
<dbReference type="RefSeq" id="WP_158027782.1">
    <property type="nucleotide sequence ID" value="NZ_BMHG01000001.1"/>
</dbReference>
<reference evidence="3 4" key="1">
    <citation type="submission" date="2019-09" db="EMBL/GenBank/DDBJ databases">
        <title>Phylogeny of genus Pseudoclavibacter and closely related genus.</title>
        <authorList>
            <person name="Li Y."/>
        </authorList>
    </citation>
    <scope>NUCLEOTIDE SEQUENCE [LARGE SCALE GENOMIC DNA]</scope>
    <source>
        <strain evidence="3 4">EGI 60007</strain>
    </source>
</reference>
<feature type="domain" description="SsuA/THI5-like" evidence="2">
    <location>
        <begin position="69"/>
        <end position="273"/>
    </location>
</feature>
<feature type="signal peptide" evidence="1">
    <location>
        <begin position="1"/>
        <end position="19"/>
    </location>
</feature>
<protein>
    <submittedName>
        <fullName evidence="3">ABC transporter substrate-binding protein</fullName>
    </submittedName>
</protein>
<dbReference type="AlphaFoldDB" id="A0A6H9WS91"/>
<dbReference type="Proteomes" id="UP000431744">
    <property type="component" value="Unassembled WGS sequence"/>
</dbReference>
<dbReference type="OrthoDB" id="7808807at2"/>
<gene>
    <name evidence="3" type="ORF">F8O04_02610</name>
</gene>
<dbReference type="SUPFAM" id="SSF53850">
    <property type="entry name" value="Periplasmic binding protein-like II"/>
    <property type="match status" value="1"/>
</dbReference>
<dbReference type="Pfam" id="PF09084">
    <property type="entry name" value="NMT1"/>
    <property type="match status" value="1"/>
</dbReference>
<evidence type="ECO:0000313" key="4">
    <source>
        <dbReference type="Proteomes" id="UP000431744"/>
    </source>
</evidence>
<dbReference type="PANTHER" id="PTHR30024">
    <property type="entry name" value="ALIPHATIC SULFONATES-BINDING PROTEIN-RELATED"/>
    <property type="match status" value="1"/>
</dbReference>
<organism evidence="3 4">
    <name type="scientific">Pseudoclavibacter endophyticus</name>
    <dbReference type="NCBI Taxonomy" id="1778590"/>
    <lineage>
        <taxon>Bacteria</taxon>
        <taxon>Bacillati</taxon>
        <taxon>Actinomycetota</taxon>
        <taxon>Actinomycetes</taxon>
        <taxon>Micrococcales</taxon>
        <taxon>Microbacteriaceae</taxon>
        <taxon>Pseudoclavibacter</taxon>
    </lineage>
</organism>
<dbReference type="Gene3D" id="3.40.190.10">
    <property type="entry name" value="Periplasmic binding protein-like II"/>
    <property type="match status" value="2"/>
</dbReference>
<feature type="chain" id="PRO_5026182174" evidence="1">
    <location>
        <begin position="20"/>
        <end position="339"/>
    </location>
</feature>